<evidence type="ECO:0000259" key="6">
    <source>
        <dbReference type="Pfam" id="PF13515"/>
    </source>
</evidence>
<protein>
    <submittedName>
        <fullName evidence="7">FUSC family protein</fullName>
    </submittedName>
</protein>
<feature type="transmembrane region" description="Helical" evidence="5">
    <location>
        <begin position="143"/>
        <end position="161"/>
    </location>
</feature>
<evidence type="ECO:0000256" key="2">
    <source>
        <dbReference type="ARBA" id="ARBA00022692"/>
    </source>
</evidence>
<gene>
    <name evidence="7" type="ORF">DW663_00260</name>
</gene>
<keyword evidence="4 5" id="KW-0472">Membrane</keyword>
<comment type="caution">
    <text evidence="7">The sequence shown here is derived from an EMBL/GenBank/DDBJ whole genome shotgun (WGS) entry which is preliminary data.</text>
</comment>
<dbReference type="AlphaFoldDB" id="A0A414Q228"/>
<evidence type="ECO:0000313" key="8">
    <source>
        <dbReference type="Proteomes" id="UP000284676"/>
    </source>
</evidence>
<proteinExistence type="predicted"/>
<dbReference type="Pfam" id="PF13515">
    <property type="entry name" value="FUSC_2"/>
    <property type="match status" value="1"/>
</dbReference>
<feature type="transmembrane region" description="Helical" evidence="5">
    <location>
        <begin position="69"/>
        <end position="87"/>
    </location>
</feature>
<dbReference type="InterPro" id="IPR049453">
    <property type="entry name" value="Memb_transporter_dom"/>
</dbReference>
<evidence type="ECO:0000256" key="3">
    <source>
        <dbReference type="ARBA" id="ARBA00022989"/>
    </source>
</evidence>
<dbReference type="Proteomes" id="UP000284676">
    <property type="component" value="Unassembled WGS sequence"/>
</dbReference>
<evidence type="ECO:0000256" key="1">
    <source>
        <dbReference type="ARBA" id="ARBA00004141"/>
    </source>
</evidence>
<evidence type="ECO:0000313" key="7">
    <source>
        <dbReference type="EMBL" id="RHF74858.1"/>
    </source>
</evidence>
<reference evidence="7 8" key="1">
    <citation type="submission" date="2018-08" db="EMBL/GenBank/DDBJ databases">
        <title>A genome reference for cultivated species of the human gut microbiota.</title>
        <authorList>
            <person name="Zou Y."/>
            <person name="Xue W."/>
            <person name="Luo G."/>
        </authorList>
    </citation>
    <scope>NUCLEOTIDE SEQUENCE [LARGE SCALE GENOMIC DNA]</scope>
    <source>
        <strain evidence="7 8">AM25-1</strain>
    </source>
</reference>
<keyword evidence="2 5" id="KW-0812">Transmembrane</keyword>
<feature type="domain" description="Integral membrane bound transporter" evidence="6">
    <location>
        <begin position="36"/>
        <end position="155"/>
    </location>
</feature>
<keyword evidence="3 5" id="KW-1133">Transmembrane helix</keyword>
<sequence>MPKKEEKIKNLHKILQLDIFQVRFVLRLSVVLCITFTFTYVSKLEHAYWLPMSSFLMLMPYAEESKMKITNRVLGTIFGIVICWLLISLNQTYLYKFFIIVVMTILMYTAPITSWTMTMYTTCYGMILATMTLRLGSATILRFSYVGMAVVITWLANHYIFPNTAKREFKNSIKVLFEIDRKMLSEVKKVILVKEI</sequence>
<dbReference type="EMBL" id="QRHL01000001">
    <property type="protein sequence ID" value="RHF74858.1"/>
    <property type="molecule type" value="Genomic_DNA"/>
</dbReference>
<evidence type="ECO:0000256" key="4">
    <source>
        <dbReference type="ARBA" id="ARBA00023136"/>
    </source>
</evidence>
<feature type="transmembrane region" description="Helical" evidence="5">
    <location>
        <begin position="93"/>
        <end position="110"/>
    </location>
</feature>
<dbReference type="RefSeq" id="WP_118233840.1">
    <property type="nucleotide sequence ID" value="NZ_QRHL01000001.1"/>
</dbReference>
<comment type="subcellular location">
    <subcellularLocation>
        <location evidence="1">Membrane</location>
        <topology evidence="1">Multi-pass membrane protein</topology>
    </subcellularLocation>
</comment>
<accession>A0A414Q228</accession>
<evidence type="ECO:0000256" key="5">
    <source>
        <dbReference type="SAM" id="Phobius"/>
    </source>
</evidence>
<name>A0A414Q228_FUSMR</name>
<feature type="transmembrane region" description="Helical" evidence="5">
    <location>
        <begin position="20"/>
        <end position="40"/>
    </location>
</feature>
<dbReference type="GO" id="GO:0016020">
    <property type="term" value="C:membrane"/>
    <property type="evidence" value="ECO:0007669"/>
    <property type="project" value="UniProtKB-SubCell"/>
</dbReference>
<organism evidence="7 8">
    <name type="scientific">Fusobacterium mortiferum</name>
    <dbReference type="NCBI Taxonomy" id="850"/>
    <lineage>
        <taxon>Bacteria</taxon>
        <taxon>Fusobacteriati</taxon>
        <taxon>Fusobacteriota</taxon>
        <taxon>Fusobacteriia</taxon>
        <taxon>Fusobacteriales</taxon>
        <taxon>Fusobacteriaceae</taxon>
        <taxon>Fusobacterium</taxon>
    </lineage>
</organism>